<sequence>MNRPLFLLLVILTFHLAAARYGIHITSRVPNKPSPLRVRCQSKDDDFGMHTLYEGQEFKWYFNRGLTTLYFCHFYWGSKDKVFDVFNVTTTDDGYCNRTYGDAIECLWEARPDGFYVNNWERPWNKVNDWS</sequence>
<comment type="caution">
    <text evidence="1">The sequence shown here is derived from an EMBL/GenBank/DDBJ whole genome shotgun (WGS) entry which is preliminary data.</text>
</comment>
<evidence type="ECO:0000313" key="1">
    <source>
        <dbReference type="EMBL" id="KAH7844030.1"/>
    </source>
</evidence>
<dbReference type="Proteomes" id="UP000828048">
    <property type="component" value="Chromosome 1"/>
</dbReference>
<reference evidence="1 2" key="1">
    <citation type="journal article" date="2021" name="Hortic Res">
        <title>High-quality reference genome and annotation aids understanding of berry development for evergreen blueberry (Vaccinium darrowii).</title>
        <authorList>
            <person name="Yu J."/>
            <person name="Hulse-Kemp A.M."/>
            <person name="Babiker E."/>
            <person name="Staton M."/>
        </authorList>
    </citation>
    <scope>NUCLEOTIDE SEQUENCE [LARGE SCALE GENOMIC DNA]</scope>
    <source>
        <strain evidence="2">cv. NJ 8807/NJ 8810</strain>
        <tissue evidence="1">Young leaf</tissue>
    </source>
</reference>
<name>A0ACB7XU06_9ERIC</name>
<proteinExistence type="predicted"/>
<evidence type="ECO:0000313" key="2">
    <source>
        <dbReference type="Proteomes" id="UP000828048"/>
    </source>
</evidence>
<protein>
    <submittedName>
        <fullName evidence="1">Uncharacterized protein</fullName>
    </submittedName>
</protein>
<gene>
    <name evidence="1" type="ORF">Vadar_023511</name>
</gene>
<keyword evidence="2" id="KW-1185">Reference proteome</keyword>
<dbReference type="EMBL" id="CM037151">
    <property type="protein sequence ID" value="KAH7844030.1"/>
    <property type="molecule type" value="Genomic_DNA"/>
</dbReference>
<accession>A0ACB7XU06</accession>
<organism evidence="1 2">
    <name type="scientific">Vaccinium darrowii</name>
    <dbReference type="NCBI Taxonomy" id="229202"/>
    <lineage>
        <taxon>Eukaryota</taxon>
        <taxon>Viridiplantae</taxon>
        <taxon>Streptophyta</taxon>
        <taxon>Embryophyta</taxon>
        <taxon>Tracheophyta</taxon>
        <taxon>Spermatophyta</taxon>
        <taxon>Magnoliopsida</taxon>
        <taxon>eudicotyledons</taxon>
        <taxon>Gunneridae</taxon>
        <taxon>Pentapetalae</taxon>
        <taxon>asterids</taxon>
        <taxon>Ericales</taxon>
        <taxon>Ericaceae</taxon>
        <taxon>Vaccinioideae</taxon>
        <taxon>Vaccinieae</taxon>
        <taxon>Vaccinium</taxon>
    </lineage>
</organism>